<evidence type="ECO:0000313" key="3">
    <source>
        <dbReference type="Proteomes" id="UP001054945"/>
    </source>
</evidence>
<protein>
    <submittedName>
        <fullName evidence="2">Uncharacterized protein</fullName>
    </submittedName>
</protein>
<reference evidence="2 3" key="1">
    <citation type="submission" date="2021-06" db="EMBL/GenBank/DDBJ databases">
        <title>Caerostris extrusa draft genome.</title>
        <authorList>
            <person name="Kono N."/>
            <person name="Arakawa K."/>
        </authorList>
    </citation>
    <scope>NUCLEOTIDE SEQUENCE [LARGE SCALE GENOMIC DNA]</scope>
</reference>
<organism evidence="2 3">
    <name type="scientific">Caerostris extrusa</name>
    <name type="common">Bark spider</name>
    <name type="synonym">Caerostris bankana</name>
    <dbReference type="NCBI Taxonomy" id="172846"/>
    <lineage>
        <taxon>Eukaryota</taxon>
        <taxon>Metazoa</taxon>
        <taxon>Ecdysozoa</taxon>
        <taxon>Arthropoda</taxon>
        <taxon>Chelicerata</taxon>
        <taxon>Arachnida</taxon>
        <taxon>Araneae</taxon>
        <taxon>Araneomorphae</taxon>
        <taxon>Entelegynae</taxon>
        <taxon>Araneoidea</taxon>
        <taxon>Araneidae</taxon>
        <taxon>Caerostris</taxon>
    </lineage>
</organism>
<dbReference type="Proteomes" id="UP001054945">
    <property type="component" value="Unassembled WGS sequence"/>
</dbReference>
<evidence type="ECO:0000256" key="1">
    <source>
        <dbReference type="SAM" id="MobiDB-lite"/>
    </source>
</evidence>
<dbReference type="EMBL" id="BPLR01020477">
    <property type="protein sequence ID" value="GIX79254.1"/>
    <property type="molecule type" value="Genomic_DNA"/>
</dbReference>
<feature type="compositionally biased region" description="Polar residues" evidence="1">
    <location>
        <begin position="334"/>
        <end position="344"/>
    </location>
</feature>
<feature type="compositionally biased region" description="Basic and acidic residues" evidence="1">
    <location>
        <begin position="259"/>
        <end position="269"/>
    </location>
</feature>
<gene>
    <name evidence="2" type="primary">AVEN_62351_1</name>
    <name evidence="2" type="ORF">CEXT_714121</name>
</gene>
<proteinExistence type="predicted"/>
<evidence type="ECO:0000313" key="2">
    <source>
        <dbReference type="EMBL" id="GIX79254.1"/>
    </source>
</evidence>
<feature type="compositionally biased region" description="Polar residues" evidence="1">
    <location>
        <begin position="384"/>
        <end position="410"/>
    </location>
</feature>
<accession>A0AAV4N3F0</accession>
<dbReference type="AlphaFoldDB" id="A0AAV4N3F0"/>
<feature type="compositionally biased region" description="Low complexity" evidence="1">
    <location>
        <begin position="283"/>
        <end position="301"/>
    </location>
</feature>
<name>A0AAV4N3F0_CAEEX</name>
<comment type="caution">
    <text evidence="2">The sequence shown here is derived from an EMBL/GenBank/DDBJ whole genome shotgun (WGS) entry which is preliminary data.</text>
</comment>
<feature type="compositionally biased region" description="Polar residues" evidence="1">
    <location>
        <begin position="199"/>
        <end position="219"/>
    </location>
</feature>
<feature type="region of interest" description="Disordered" evidence="1">
    <location>
        <begin position="160"/>
        <end position="416"/>
    </location>
</feature>
<feature type="region of interest" description="Disordered" evidence="1">
    <location>
        <begin position="473"/>
        <end position="493"/>
    </location>
</feature>
<sequence>MPWWMFLQASKDEQMKDGPFLVEVYNGDNKNFDGNDYSSYRRKSKKLFFTSDKKSPAETSRKKRTIPDQQGVHRPYAIVYAKVPDTTMVGSLNGLSSGLQGRQNHMGMPFAPAIVPGNVPVVPVAIETRQEEEKEESCSCRISFHFTDRSTTNFRTAEHGFQPFASPFGQIDPSQGRPQLGEPTPARQQGRPQLGEQIPTRQQGPPQLGEQTSPRQQGHPQIGEQVPTRQEGQRQSVQDPPPPRSRQHSEGPPPSGSQMRRDPTGDRRPPNVGPQQGFPGFQNSFFDGFPGFGPSPFNNPFAQRDPSPFSLIPPGQIPQQSPVLPNGQPVPNRYNEQGRPQYSVQEIPRPQSPPSHIRTEDARPDIPVPFRPEFSPYGRDRTRYQNGNAESPAVSQLQTPSRNNERPNSYNHHHTYQSEMRKSNNLQADPLVVQFQQKEGARSSILRTILDCINQSIPQKALLFNLKDPIRSSKKWKSQRAGTRFYNADNSPS</sequence>
<feature type="compositionally biased region" description="Polar residues" evidence="1">
    <location>
        <begin position="227"/>
        <end position="238"/>
    </location>
</feature>
<keyword evidence="3" id="KW-1185">Reference proteome</keyword>